<proteinExistence type="predicted"/>
<sequence length="330" mass="35913">MDDDPCKQANDAMDVIARMAAEQLRTLLGDAKAKKRMESRTLEVDSTMPTSDNIIRTTNSDQATRRKTAKTPATITSGTIVPSRKPTNIRILSNEPFNTKLGHRSFAPSGILQEQPAAREFVNRGYALETMAASTSGTTMELTYAGLQGETLMNIGLAPEPLSTSRVQKEQLTAQELLNRGYAEGALAALERFSRGLGQPPRSGNWRNEGNIIETKTPTTSTSTYAEMNAPLDMTAPKGRTGFCGEIKDPIEIRPRELKLASKIYNLPTSRHCIDQSARPMQNPKVIFTSGQIQELPKAAHLDAIINNVMNNRISGGKPKCCLGSPAVGI</sequence>
<reference evidence="1" key="1">
    <citation type="submission" date="2023-04" db="EMBL/GenBank/DDBJ databases">
        <title>A chromosome-level genome assembly of the parasitoid wasp Eretmocerus hayati.</title>
        <authorList>
            <person name="Zhong Y."/>
            <person name="Liu S."/>
            <person name="Liu Y."/>
        </authorList>
    </citation>
    <scope>NUCLEOTIDE SEQUENCE</scope>
    <source>
        <strain evidence="1">ZJU_SS_LIU_2023</strain>
    </source>
</reference>
<organism evidence="1 2">
    <name type="scientific">Eretmocerus hayati</name>
    <dbReference type="NCBI Taxonomy" id="131215"/>
    <lineage>
        <taxon>Eukaryota</taxon>
        <taxon>Metazoa</taxon>
        <taxon>Ecdysozoa</taxon>
        <taxon>Arthropoda</taxon>
        <taxon>Hexapoda</taxon>
        <taxon>Insecta</taxon>
        <taxon>Pterygota</taxon>
        <taxon>Neoptera</taxon>
        <taxon>Endopterygota</taxon>
        <taxon>Hymenoptera</taxon>
        <taxon>Apocrita</taxon>
        <taxon>Proctotrupomorpha</taxon>
        <taxon>Chalcidoidea</taxon>
        <taxon>Aphelinidae</taxon>
        <taxon>Aphelininae</taxon>
        <taxon>Eretmocerus</taxon>
    </lineage>
</organism>
<comment type="caution">
    <text evidence="1">The sequence shown here is derived from an EMBL/GenBank/DDBJ whole genome shotgun (WGS) entry which is preliminary data.</text>
</comment>
<dbReference type="EMBL" id="CM056743">
    <property type="protein sequence ID" value="KAJ8669508.1"/>
    <property type="molecule type" value="Genomic_DNA"/>
</dbReference>
<protein>
    <submittedName>
        <fullName evidence="1">Uncharacterized protein</fullName>
    </submittedName>
</protein>
<evidence type="ECO:0000313" key="1">
    <source>
        <dbReference type="EMBL" id="KAJ8669508.1"/>
    </source>
</evidence>
<gene>
    <name evidence="1" type="ORF">QAD02_000767</name>
</gene>
<dbReference type="Proteomes" id="UP001239111">
    <property type="component" value="Chromosome 3"/>
</dbReference>
<accession>A0ACC2NEZ2</accession>
<name>A0ACC2NEZ2_9HYME</name>
<evidence type="ECO:0000313" key="2">
    <source>
        <dbReference type="Proteomes" id="UP001239111"/>
    </source>
</evidence>
<keyword evidence="2" id="KW-1185">Reference proteome</keyword>